<dbReference type="OrthoDB" id="9806179at2"/>
<dbReference type="Gene3D" id="3.50.50.60">
    <property type="entry name" value="FAD/NAD(P)-binding domain"/>
    <property type="match status" value="2"/>
</dbReference>
<dbReference type="PANTHER" id="PTHR48105">
    <property type="entry name" value="THIOREDOXIN REDUCTASE 1-RELATED-RELATED"/>
    <property type="match status" value="1"/>
</dbReference>
<evidence type="ECO:0000256" key="2">
    <source>
        <dbReference type="ARBA" id="ARBA00023002"/>
    </source>
</evidence>
<dbReference type="EMBL" id="SRSO01000006">
    <property type="protein sequence ID" value="TGV03548.1"/>
    <property type="molecule type" value="Genomic_DNA"/>
</dbReference>
<dbReference type="InterPro" id="IPR036188">
    <property type="entry name" value="FAD/NAD-bd_sf"/>
</dbReference>
<proteinExistence type="predicted"/>
<organism evidence="4 5">
    <name type="scientific">Flavivirga rizhaonensis</name>
    <dbReference type="NCBI Taxonomy" id="2559571"/>
    <lineage>
        <taxon>Bacteria</taxon>
        <taxon>Pseudomonadati</taxon>
        <taxon>Bacteroidota</taxon>
        <taxon>Flavobacteriia</taxon>
        <taxon>Flavobacteriales</taxon>
        <taxon>Flavobacteriaceae</taxon>
        <taxon>Flavivirga</taxon>
    </lineage>
</organism>
<dbReference type="RefSeq" id="WP_135876242.1">
    <property type="nucleotide sequence ID" value="NZ_SRSO01000006.1"/>
</dbReference>
<dbReference type="InterPro" id="IPR050097">
    <property type="entry name" value="Ferredoxin-NADP_redctase_2"/>
</dbReference>
<dbReference type="SUPFAM" id="SSF51905">
    <property type="entry name" value="FAD/NAD(P)-binding domain"/>
    <property type="match status" value="1"/>
</dbReference>
<reference evidence="4 5" key="1">
    <citation type="submission" date="2019-04" db="EMBL/GenBank/DDBJ databases">
        <authorList>
            <person name="Liu A."/>
        </authorList>
    </citation>
    <scope>NUCLEOTIDE SEQUENCE [LARGE SCALE GENOMIC DNA]</scope>
    <source>
        <strain evidence="4 5">RZ03</strain>
    </source>
</reference>
<evidence type="ECO:0000313" key="5">
    <source>
        <dbReference type="Proteomes" id="UP000307602"/>
    </source>
</evidence>
<feature type="domain" description="FAD/NAD(P)-binding" evidence="3">
    <location>
        <begin position="6"/>
        <end position="285"/>
    </location>
</feature>
<dbReference type="PRINTS" id="PR00469">
    <property type="entry name" value="PNDRDTASEII"/>
</dbReference>
<sequence length="301" mass="33458">MTNNNFDVIIVGGSYSGLSAAMALGRSLRDVLIIDNGKPCNRQTPHSHNFLTQDGQTPKDITMKAREQVEKYESVRFYNGFATNGVKTQNSFEIETQSGDRFTSEKLIFATGVKDIMPDIEGFSESWGISVIHCPYCHGYEVKHEKTGILGNGEYGFEFSKMINNWTKDLTLFTNGKSTLTEEQTTKLEAHDIKIVEEEIDSFEQIKGQIKNVIFKNGSKRSLKAIYARTSFVQQSDIPKTLGCELTEEGYISVDPFQRTTVQGIYACGDNTTFKRSVSNAVAMGTSAGAIANKEIIDEAF</sequence>
<dbReference type="AlphaFoldDB" id="A0A4S1E0V9"/>
<accession>A0A4S1E0V9</accession>
<dbReference type="Proteomes" id="UP000307602">
    <property type="component" value="Unassembled WGS sequence"/>
</dbReference>
<comment type="caution">
    <text evidence="4">The sequence shown here is derived from an EMBL/GenBank/DDBJ whole genome shotgun (WGS) entry which is preliminary data.</text>
</comment>
<dbReference type="InterPro" id="IPR023753">
    <property type="entry name" value="FAD/NAD-binding_dom"/>
</dbReference>
<dbReference type="Pfam" id="PF07992">
    <property type="entry name" value="Pyr_redox_2"/>
    <property type="match status" value="1"/>
</dbReference>
<keyword evidence="2" id="KW-0560">Oxidoreductase</keyword>
<evidence type="ECO:0000256" key="1">
    <source>
        <dbReference type="ARBA" id="ARBA00022630"/>
    </source>
</evidence>
<evidence type="ECO:0000313" key="4">
    <source>
        <dbReference type="EMBL" id="TGV03548.1"/>
    </source>
</evidence>
<keyword evidence="1" id="KW-0285">Flavoprotein</keyword>
<protein>
    <submittedName>
        <fullName evidence="4">NAD(P)/FAD-dependent oxidoreductase</fullName>
    </submittedName>
</protein>
<keyword evidence="5" id="KW-1185">Reference proteome</keyword>
<name>A0A4S1E0V9_9FLAO</name>
<dbReference type="GO" id="GO:0016491">
    <property type="term" value="F:oxidoreductase activity"/>
    <property type="evidence" value="ECO:0007669"/>
    <property type="project" value="UniProtKB-KW"/>
</dbReference>
<gene>
    <name evidence="4" type="ORF">EM932_05825</name>
</gene>
<evidence type="ECO:0000259" key="3">
    <source>
        <dbReference type="Pfam" id="PF07992"/>
    </source>
</evidence>
<dbReference type="PRINTS" id="PR00368">
    <property type="entry name" value="FADPNR"/>
</dbReference>